<keyword evidence="6" id="KW-1185">Reference proteome</keyword>
<organism evidence="5 6">
    <name type="scientific">Bemisia tabaci</name>
    <name type="common">Sweetpotato whitefly</name>
    <name type="synonym">Aleurodes tabaci</name>
    <dbReference type="NCBI Taxonomy" id="7038"/>
    <lineage>
        <taxon>Eukaryota</taxon>
        <taxon>Metazoa</taxon>
        <taxon>Ecdysozoa</taxon>
        <taxon>Arthropoda</taxon>
        <taxon>Hexapoda</taxon>
        <taxon>Insecta</taxon>
        <taxon>Pterygota</taxon>
        <taxon>Neoptera</taxon>
        <taxon>Paraneoptera</taxon>
        <taxon>Hemiptera</taxon>
        <taxon>Sternorrhyncha</taxon>
        <taxon>Aleyrodoidea</taxon>
        <taxon>Aleyrodidae</taxon>
        <taxon>Aleyrodinae</taxon>
        <taxon>Bemisia</taxon>
    </lineage>
</organism>
<dbReference type="Gene3D" id="3.60.20.40">
    <property type="match status" value="1"/>
</dbReference>
<dbReference type="AlphaFoldDB" id="A0A9P0A2F0"/>
<dbReference type="InterPro" id="IPR043138">
    <property type="entry name" value="GGT_lsub"/>
</dbReference>
<proteinExistence type="predicted"/>
<feature type="binding site" evidence="3">
    <location>
        <begin position="446"/>
        <end position="448"/>
    </location>
    <ligand>
        <name>L-glutamate</name>
        <dbReference type="ChEBI" id="CHEBI:29985"/>
    </ligand>
</feature>
<keyword evidence="1" id="KW-1199">Hemostasis impairing toxin</keyword>
<dbReference type="InterPro" id="IPR000101">
    <property type="entry name" value="GGT_peptidase"/>
</dbReference>
<keyword evidence="4" id="KW-1133">Transmembrane helix</keyword>
<keyword evidence="4" id="KW-0812">Transmembrane</keyword>
<dbReference type="GO" id="GO:0005886">
    <property type="term" value="C:plasma membrane"/>
    <property type="evidence" value="ECO:0007669"/>
    <property type="project" value="TreeGrafter"/>
</dbReference>
<dbReference type="PANTHER" id="PTHR11686">
    <property type="entry name" value="GAMMA GLUTAMYL TRANSPEPTIDASE"/>
    <property type="match status" value="1"/>
</dbReference>
<dbReference type="PANTHER" id="PTHR11686:SF9">
    <property type="entry name" value="RE13973P"/>
    <property type="match status" value="1"/>
</dbReference>
<dbReference type="PRINTS" id="PR01210">
    <property type="entry name" value="GGTRANSPTASE"/>
</dbReference>
<dbReference type="EMBL" id="OU963871">
    <property type="protein sequence ID" value="CAH0382832.1"/>
    <property type="molecule type" value="Genomic_DNA"/>
</dbReference>
<evidence type="ECO:0008006" key="7">
    <source>
        <dbReference type="Google" id="ProtNLM"/>
    </source>
</evidence>
<evidence type="ECO:0000256" key="2">
    <source>
        <dbReference type="PIRSR" id="PIRSR600101-1"/>
    </source>
</evidence>
<feature type="binding site" evidence="3">
    <location>
        <position position="470"/>
    </location>
    <ligand>
        <name>L-glutamate</name>
        <dbReference type="ChEBI" id="CHEBI:29985"/>
    </ligand>
</feature>
<dbReference type="GO" id="GO:0036374">
    <property type="term" value="F:glutathione hydrolase activity"/>
    <property type="evidence" value="ECO:0007669"/>
    <property type="project" value="InterPro"/>
</dbReference>
<evidence type="ECO:0000313" key="5">
    <source>
        <dbReference type="EMBL" id="CAH0382832.1"/>
    </source>
</evidence>
<dbReference type="SUPFAM" id="SSF56235">
    <property type="entry name" value="N-terminal nucleophile aminohydrolases (Ntn hydrolases)"/>
    <property type="match status" value="1"/>
</dbReference>
<evidence type="ECO:0000256" key="3">
    <source>
        <dbReference type="PIRSR" id="PIRSR600101-2"/>
    </source>
</evidence>
<sequence length="619" mass="68380">MGCIASLPVPKVMSRRRKYSRILTGKESSSRRKMRSPGLVWTVILVLVIFSLFVGVLYYRSSSEDEATILPDPDHEQSPSPTPMGTFKEAAVVTNAAVCAPVARNILKRGGNAIDGIIAAAVCDGVVFPQNTGLGGGFVMVYYNKAENKVYSVNAREMAPGAATEDMFHGDKEISQRGGLSIAVPGELKGFWEIHKKFGKLQWSELFNETIKYCRNGFPVTKYLAEHAKNYAPKYEKFTLLKEMLTNPETGKLYEEGELMRRSKLADTLEIFQKEGGDALYTGSLSQCFLQDLKNAGSIITADDLAKYTVHIQETPTYASLKDNMTVYGVPLPASGPIATYILSILDALLPGEDLPTDFTKIAEAFKFGYGRRSEFGDPEFVDVKNILSRMNDPKHIEEVRKHILKMETSQDPVFYGGNFSFVEDHGTGNMVVLDPNGDAVVMTSTVNLIFGSFVVSPCTGIVLNDEMDDFSSPSIINYFTLPPSPANFIRPYKRPMSSMSPLIVLDKNRDVRLAAGSAGGSKITTATSLVTILNLWYNKTIKEAVDYRRIHHQLYPMHVSYEFGLMRSIVEAMKKAGHKLDRLTDGSHFGTAVTALAKKDGLITTSFDFRRVGGWAGF</sequence>
<feature type="binding site" evidence="3">
    <location>
        <position position="156"/>
    </location>
    <ligand>
        <name>L-glutamate</name>
        <dbReference type="ChEBI" id="CHEBI:29985"/>
    </ligand>
</feature>
<dbReference type="InterPro" id="IPR043137">
    <property type="entry name" value="GGT_ssub_C"/>
</dbReference>
<keyword evidence="1" id="KW-1202">Platelet aggregation activating toxin</keyword>
<feature type="active site" description="Nucleophile" evidence="2">
    <location>
        <position position="428"/>
    </location>
</feature>
<dbReference type="Proteomes" id="UP001152759">
    <property type="component" value="Chromosome 10"/>
</dbReference>
<accession>A0A9P0A2F0</accession>
<feature type="binding site" evidence="3">
    <location>
        <position position="521"/>
    </location>
    <ligand>
        <name>L-glutamate</name>
        <dbReference type="ChEBI" id="CHEBI:29985"/>
    </ligand>
</feature>
<evidence type="ECO:0000256" key="4">
    <source>
        <dbReference type="SAM" id="Phobius"/>
    </source>
</evidence>
<dbReference type="FunFam" id="1.10.246.130:FF:000001">
    <property type="entry name" value="Gamma-glutamyltransferase 5 isoform 1"/>
    <property type="match status" value="1"/>
</dbReference>
<feature type="binding site" evidence="3">
    <location>
        <begin position="498"/>
        <end position="499"/>
    </location>
    <ligand>
        <name>L-glutamate</name>
        <dbReference type="ChEBI" id="CHEBI:29985"/>
    </ligand>
</feature>
<dbReference type="InterPro" id="IPR029055">
    <property type="entry name" value="Ntn_hydrolases_N"/>
</dbReference>
<evidence type="ECO:0000256" key="1">
    <source>
        <dbReference type="ARBA" id="ARBA00084097"/>
    </source>
</evidence>
<keyword evidence="1" id="KW-0800">Toxin</keyword>
<reference evidence="5" key="1">
    <citation type="submission" date="2021-12" db="EMBL/GenBank/DDBJ databases">
        <authorList>
            <person name="King R."/>
        </authorList>
    </citation>
    <scope>NUCLEOTIDE SEQUENCE</scope>
</reference>
<feature type="transmembrane region" description="Helical" evidence="4">
    <location>
        <begin position="38"/>
        <end position="59"/>
    </location>
</feature>
<name>A0A9P0A2F0_BEMTA</name>
<gene>
    <name evidence="5" type="ORF">BEMITA_LOCUS2330</name>
</gene>
<dbReference type="Pfam" id="PF01019">
    <property type="entry name" value="G_glu_transpept"/>
    <property type="match status" value="1"/>
</dbReference>
<keyword evidence="4" id="KW-0472">Membrane</keyword>
<evidence type="ECO:0000313" key="6">
    <source>
        <dbReference type="Proteomes" id="UP001152759"/>
    </source>
</evidence>
<dbReference type="FunFam" id="3.60.20.40:FF:000001">
    <property type="entry name" value="Gamma-glutamyltranspeptidase 1"/>
    <property type="match status" value="1"/>
</dbReference>
<protein>
    <recommendedName>
        <fullName evidence="7">Gamma-glutamyltranspeptidase 1</fullName>
    </recommendedName>
</protein>
<dbReference type="GO" id="GO:0006751">
    <property type="term" value="P:glutathione catabolic process"/>
    <property type="evidence" value="ECO:0007669"/>
    <property type="project" value="InterPro"/>
</dbReference>
<dbReference type="Gene3D" id="1.10.246.130">
    <property type="match status" value="1"/>
</dbReference>